<evidence type="ECO:0000313" key="2">
    <source>
        <dbReference type="EMBL" id="SHN64266.1"/>
    </source>
</evidence>
<accession>A0A1M7T0K7</accession>
<dbReference type="InterPro" id="IPR035093">
    <property type="entry name" value="RelE/ParE_toxin_dom_sf"/>
</dbReference>
<dbReference type="Proteomes" id="UP000184097">
    <property type="component" value="Unassembled WGS sequence"/>
</dbReference>
<dbReference type="EMBL" id="FRDH01000013">
    <property type="protein sequence ID" value="SHN64266.1"/>
    <property type="molecule type" value="Genomic_DNA"/>
</dbReference>
<gene>
    <name evidence="2" type="ORF">SAMN02745247_02779</name>
</gene>
<proteinExistence type="predicted"/>
<organism evidence="2 3">
    <name type="scientific">Butyrivibrio hungatei DSM 14810</name>
    <dbReference type="NCBI Taxonomy" id="1121132"/>
    <lineage>
        <taxon>Bacteria</taxon>
        <taxon>Bacillati</taxon>
        <taxon>Bacillota</taxon>
        <taxon>Clostridia</taxon>
        <taxon>Lachnospirales</taxon>
        <taxon>Lachnospiraceae</taxon>
        <taxon>Butyrivibrio</taxon>
    </lineage>
</organism>
<reference evidence="2 3" key="1">
    <citation type="submission" date="2016-12" db="EMBL/GenBank/DDBJ databases">
        <authorList>
            <person name="Song W.-J."/>
            <person name="Kurnit D.M."/>
        </authorList>
    </citation>
    <scope>NUCLEOTIDE SEQUENCE [LARGE SCALE GENOMIC DNA]</scope>
    <source>
        <strain evidence="2 3">DSM 14810</strain>
    </source>
</reference>
<dbReference type="Pfam" id="PF05016">
    <property type="entry name" value="ParE_toxin"/>
    <property type="match status" value="1"/>
</dbReference>
<dbReference type="InterPro" id="IPR007712">
    <property type="entry name" value="RelE/ParE_toxin"/>
</dbReference>
<protein>
    <submittedName>
        <fullName evidence="2">ParE toxin of type II toxin-antitoxin system, parDE</fullName>
    </submittedName>
</protein>
<dbReference type="Gene3D" id="3.30.2310.20">
    <property type="entry name" value="RelE-like"/>
    <property type="match status" value="1"/>
</dbReference>
<name>A0A1M7T0K7_9FIRM</name>
<keyword evidence="1" id="KW-1277">Toxin-antitoxin system</keyword>
<sequence length="108" mass="12833">MLNQKYTLRYLPLFYEELEAAVLYIASRLGNPSAAENLLNNVENAILERVNNNPEGYEPVPSRKKRDYPYYRIYVGNYIVYYVVIPEGNERIMEVRRFVHTLQNRDNI</sequence>
<dbReference type="AlphaFoldDB" id="A0A1M7T0K7"/>
<evidence type="ECO:0000256" key="1">
    <source>
        <dbReference type="ARBA" id="ARBA00022649"/>
    </source>
</evidence>
<dbReference type="RefSeq" id="WP_072705306.1">
    <property type="nucleotide sequence ID" value="NZ_FRDH01000013.1"/>
</dbReference>
<evidence type="ECO:0000313" key="3">
    <source>
        <dbReference type="Proteomes" id="UP000184097"/>
    </source>
</evidence>